<dbReference type="GeneID" id="19737876"/>
<dbReference type="Proteomes" id="UP000101521">
    <property type="component" value="Segment"/>
</dbReference>
<sequence length="190" mass="22240">MNICINPEITNCVHSTNNTKSIYNKWIPIRNKYLPDYELMGFMIKKFNKLFVEKGLPITAVYSWTVFREATVFRGQYRSWIMSFIHTISGNNIANFRLDRSYSDSRYNSIIIDSISGKIICEGIGIMEKLRSCGVDFINDKLFSEEEIITHVYGVQTLQDICIRMLRNTVRKEDYDKLELPISLLKEIKK</sequence>
<evidence type="ECO:0000313" key="3">
    <source>
        <dbReference type="Proteomes" id="UP000101521"/>
    </source>
</evidence>
<gene>
    <name evidence="2" type="ORF">fep_151</name>
</gene>
<reference evidence="2 3" key="1">
    <citation type="journal article" date="2014" name="BMC Genomics">
        <title>The complete genome sequences of poxviruses isolated from a penguin and a pigeon in South Africa and comparison to other sequenced avipoxviruses.</title>
        <authorList>
            <person name="Offerman K."/>
            <person name="Carulei O."/>
            <person name="van der Walt A.P."/>
            <person name="Douglass N."/>
            <person name="Williamson A.L."/>
        </authorList>
    </citation>
    <scope>NUCLEOTIDE SEQUENCE [LARGE SCALE GENOMIC DNA]</scope>
    <source>
        <strain evidence="2">FeP2</strain>
    </source>
</reference>
<dbReference type="Gene3D" id="1.10.750.10">
    <property type="entry name" value="von Hippel-Lindau disease tumour suppressor, alpha domain"/>
    <property type="match status" value="1"/>
</dbReference>
<proteinExistence type="predicted"/>
<dbReference type="PROSITE" id="PS50225">
    <property type="entry name" value="SOCS"/>
    <property type="match status" value="1"/>
</dbReference>
<dbReference type="KEGG" id="vg:19737876"/>
<organism evidence="2 3">
    <name type="scientific">Pigeonpox virus</name>
    <dbReference type="NCBI Taxonomy" id="10264"/>
    <lineage>
        <taxon>Viruses</taxon>
        <taxon>Varidnaviria</taxon>
        <taxon>Bamfordvirae</taxon>
        <taxon>Nucleocytoviricota</taxon>
        <taxon>Pokkesviricetes</taxon>
        <taxon>Chitovirales</taxon>
        <taxon>Poxviridae</taxon>
        <taxon>Chordopoxvirinae</taxon>
        <taxon>Avipoxvirus</taxon>
        <taxon>Avipoxvirus pigeonpox</taxon>
    </lineage>
</organism>
<dbReference type="InterPro" id="IPR001496">
    <property type="entry name" value="SOCS_box"/>
</dbReference>
<dbReference type="RefSeq" id="YP_009046379.1">
    <property type="nucleotide sequence ID" value="NC_024447.1"/>
</dbReference>
<accession>A0A068EGA8</accession>
<evidence type="ECO:0000313" key="2">
    <source>
        <dbReference type="EMBL" id="AID46655.1"/>
    </source>
</evidence>
<name>A0A068EGA8_9POXV</name>
<dbReference type="EMBL" id="KJ801920">
    <property type="protein sequence ID" value="AID46655.1"/>
    <property type="molecule type" value="Genomic_DNA"/>
</dbReference>
<dbReference type="InterPro" id="IPR037139">
    <property type="entry name" value="VHL_alpha_dom_sf"/>
</dbReference>
<evidence type="ECO:0000259" key="1">
    <source>
        <dbReference type="PROSITE" id="PS50225"/>
    </source>
</evidence>
<protein>
    <recommendedName>
        <fullName evidence="1">SOCS box domain-containing protein</fullName>
    </recommendedName>
</protein>
<keyword evidence="3" id="KW-1185">Reference proteome</keyword>
<feature type="domain" description="SOCS box" evidence="1">
    <location>
        <begin position="155"/>
        <end position="190"/>
    </location>
</feature>